<protein>
    <recommendedName>
        <fullName evidence="5">60S ribosomal protein L36</fullName>
    </recommendedName>
</protein>
<proteinExistence type="inferred from homology"/>
<keyword evidence="4 5" id="KW-0687">Ribonucleoprotein</keyword>
<keyword evidence="3 5" id="KW-0689">Ribosomal protein</keyword>
<comment type="caution">
    <text evidence="6">The sequence shown here is derived from an EMBL/GenBank/DDBJ whole genome shotgun (WGS) entry which is preliminary data.</text>
</comment>
<evidence type="ECO:0000313" key="6">
    <source>
        <dbReference type="EMBL" id="PAV56954.1"/>
    </source>
</evidence>
<name>A0A2A2J5Q8_9BILA</name>
<organism evidence="6 7">
    <name type="scientific">Diploscapter pachys</name>
    <dbReference type="NCBI Taxonomy" id="2018661"/>
    <lineage>
        <taxon>Eukaryota</taxon>
        <taxon>Metazoa</taxon>
        <taxon>Ecdysozoa</taxon>
        <taxon>Nematoda</taxon>
        <taxon>Chromadorea</taxon>
        <taxon>Rhabditida</taxon>
        <taxon>Rhabditina</taxon>
        <taxon>Rhabditomorpha</taxon>
        <taxon>Rhabditoidea</taxon>
        <taxon>Rhabditidae</taxon>
        <taxon>Diploscapter</taxon>
    </lineage>
</organism>
<keyword evidence="7" id="KW-1185">Reference proteome</keyword>
<dbReference type="GO" id="GO:0006412">
    <property type="term" value="P:translation"/>
    <property type="evidence" value="ECO:0007669"/>
    <property type="project" value="InterPro"/>
</dbReference>
<evidence type="ECO:0000256" key="1">
    <source>
        <dbReference type="ARBA" id="ARBA00006509"/>
    </source>
</evidence>
<sequence>MCATPNTSSPSFTCNYDIQVCRYSGMGELLYLRTERHDGLFLFSLSLTSWRHFFLSKLGQLFEKKTLPMTQAGVEGLAVGLKKGHHVTKIDRKPKQSRHKGKGSKKTKVVRELVREVTGFAPYERRVLEMLRISKDKRALKFLKKRVGTHIRAKRKREEMQSVIIAQRKHHK</sequence>
<dbReference type="GO" id="GO:0003735">
    <property type="term" value="F:structural constituent of ribosome"/>
    <property type="evidence" value="ECO:0007669"/>
    <property type="project" value="InterPro"/>
</dbReference>
<dbReference type="PROSITE" id="PS01190">
    <property type="entry name" value="RIBOSOMAL_L36E"/>
    <property type="match status" value="1"/>
</dbReference>
<dbReference type="Pfam" id="PF01158">
    <property type="entry name" value="Ribosomal_L36e"/>
    <property type="match status" value="1"/>
</dbReference>
<accession>A0A2A2J5Q8</accession>
<dbReference type="GO" id="GO:1990904">
    <property type="term" value="C:ribonucleoprotein complex"/>
    <property type="evidence" value="ECO:0007669"/>
    <property type="project" value="UniProtKB-KW"/>
</dbReference>
<dbReference type="Gene3D" id="1.10.10.1760">
    <property type="entry name" value="60S ribosomal protein L36"/>
    <property type="match status" value="1"/>
</dbReference>
<dbReference type="GO" id="GO:0005840">
    <property type="term" value="C:ribosome"/>
    <property type="evidence" value="ECO:0007669"/>
    <property type="project" value="UniProtKB-KW"/>
</dbReference>
<comment type="similarity">
    <text evidence="1 5">Belongs to the eukaryotic ribosomal protein eL36 family.</text>
</comment>
<evidence type="ECO:0000256" key="5">
    <source>
        <dbReference type="RuleBase" id="RU000665"/>
    </source>
</evidence>
<dbReference type="PANTHER" id="PTHR10114">
    <property type="entry name" value="60S RIBOSOMAL PROTEIN L36"/>
    <property type="match status" value="1"/>
</dbReference>
<evidence type="ECO:0000256" key="4">
    <source>
        <dbReference type="ARBA" id="ARBA00023274"/>
    </source>
</evidence>
<dbReference type="InterPro" id="IPR038097">
    <property type="entry name" value="Ribosomal_eL36_sf"/>
</dbReference>
<dbReference type="Proteomes" id="UP000218231">
    <property type="component" value="Unassembled WGS sequence"/>
</dbReference>
<comment type="subunit">
    <text evidence="2">Component of the large ribosomal subunit.</text>
</comment>
<dbReference type="AlphaFoldDB" id="A0A2A2J5Q8"/>
<gene>
    <name evidence="6" type="ORF">WR25_04072</name>
</gene>
<evidence type="ECO:0000256" key="3">
    <source>
        <dbReference type="ARBA" id="ARBA00022980"/>
    </source>
</evidence>
<dbReference type="STRING" id="2018661.A0A2A2J5Q8"/>
<dbReference type="FunFam" id="1.10.10.1760:FF:000003">
    <property type="entry name" value="60S ribosomal protein L36"/>
    <property type="match status" value="1"/>
</dbReference>
<reference evidence="6 7" key="1">
    <citation type="journal article" date="2017" name="Curr. Biol.">
        <title>Genome architecture and evolution of a unichromosomal asexual nematode.</title>
        <authorList>
            <person name="Fradin H."/>
            <person name="Zegar C."/>
            <person name="Gutwein M."/>
            <person name="Lucas J."/>
            <person name="Kovtun M."/>
            <person name="Corcoran D."/>
            <person name="Baugh L.R."/>
            <person name="Kiontke K."/>
            <person name="Gunsalus K."/>
            <person name="Fitch D.H."/>
            <person name="Piano F."/>
        </authorList>
    </citation>
    <scope>NUCLEOTIDE SEQUENCE [LARGE SCALE GENOMIC DNA]</scope>
    <source>
        <strain evidence="6">PF1309</strain>
    </source>
</reference>
<evidence type="ECO:0000256" key="2">
    <source>
        <dbReference type="ARBA" id="ARBA00011133"/>
    </source>
</evidence>
<dbReference type="InterPro" id="IPR000509">
    <property type="entry name" value="Ribosomal_eL36"/>
</dbReference>
<dbReference type="OrthoDB" id="9616667at2759"/>
<dbReference type="EMBL" id="LIAE01010665">
    <property type="protein sequence ID" value="PAV56954.1"/>
    <property type="molecule type" value="Genomic_DNA"/>
</dbReference>
<evidence type="ECO:0000313" key="7">
    <source>
        <dbReference type="Proteomes" id="UP000218231"/>
    </source>
</evidence>